<gene>
    <name evidence="7" type="ORF">PROAA_340018</name>
</gene>
<sequence>MLHAVSAILALFSFWLVLSGFFTAFLISAGAASSLAVFAFSRRMGVVDREGHPVHLSWRALTYWPWLIKEIVKSSWDVSKIILNPRLPISPTLVRIKPTQRTPEGLVTHANSITLTPGTISVEVGPDEFLVHAVTREAAEGVASGDMDRRATRFEGSA</sequence>
<keyword evidence="6" id="KW-0472">Membrane</keyword>
<keyword evidence="3" id="KW-1003">Cell membrane</keyword>
<name>A0A1A8XXH2_9RHOO</name>
<dbReference type="PIRSF" id="PIRSF019239">
    <property type="entry name" value="MrpE"/>
    <property type="match status" value="1"/>
</dbReference>
<protein>
    <submittedName>
        <fullName evidence="7">Cation antiporter</fullName>
    </submittedName>
</protein>
<dbReference type="RefSeq" id="WP_186411688.1">
    <property type="nucleotide sequence ID" value="NZ_FLQY01000268.1"/>
</dbReference>
<dbReference type="Pfam" id="PF01899">
    <property type="entry name" value="MNHE"/>
    <property type="match status" value="1"/>
</dbReference>
<proteinExistence type="inferred from homology"/>
<keyword evidence="4" id="KW-0812">Transmembrane</keyword>
<dbReference type="EMBL" id="FLQY01000268">
    <property type="protein sequence ID" value="SBT09689.1"/>
    <property type="molecule type" value="Genomic_DNA"/>
</dbReference>
<dbReference type="GO" id="GO:0008324">
    <property type="term" value="F:monoatomic cation transmembrane transporter activity"/>
    <property type="evidence" value="ECO:0007669"/>
    <property type="project" value="InterPro"/>
</dbReference>
<organism evidence="7 8">
    <name type="scientific">Candidatus Propionivibrio aalborgensis</name>
    <dbReference type="NCBI Taxonomy" id="1860101"/>
    <lineage>
        <taxon>Bacteria</taxon>
        <taxon>Pseudomonadati</taxon>
        <taxon>Pseudomonadota</taxon>
        <taxon>Betaproteobacteria</taxon>
        <taxon>Rhodocyclales</taxon>
        <taxon>Rhodocyclaceae</taxon>
        <taxon>Propionivibrio</taxon>
    </lineage>
</organism>
<keyword evidence="8" id="KW-1185">Reference proteome</keyword>
<dbReference type="AlphaFoldDB" id="A0A1A8XXH2"/>
<evidence type="ECO:0000313" key="7">
    <source>
        <dbReference type="EMBL" id="SBT09689.1"/>
    </source>
</evidence>
<dbReference type="Proteomes" id="UP000199600">
    <property type="component" value="Unassembled WGS sequence"/>
</dbReference>
<evidence type="ECO:0000256" key="5">
    <source>
        <dbReference type="ARBA" id="ARBA00022989"/>
    </source>
</evidence>
<reference evidence="7 8" key="1">
    <citation type="submission" date="2016-06" db="EMBL/GenBank/DDBJ databases">
        <authorList>
            <person name="Kjaerup R.B."/>
            <person name="Dalgaard T.S."/>
            <person name="Juul-Madsen H.R."/>
        </authorList>
    </citation>
    <scope>NUCLEOTIDE SEQUENCE [LARGE SCALE GENOMIC DNA]</scope>
    <source>
        <strain evidence="7">2</strain>
    </source>
</reference>
<keyword evidence="5" id="KW-1133">Transmembrane helix</keyword>
<evidence type="ECO:0000256" key="2">
    <source>
        <dbReference type="ARBA" id="ARBA00006228"/>
    </source>
</evidence>
<comment type="similarity">
    <text evidence="2">Belongs to the CPA3 antiporters (TC 2.A.63) subunit E family.</text>
</comment>
<evidence type="ECO:0000256" key="4">
    <source>
        <dbReference type="ARBA" id="ARBA00022692"/>
    </source>
</evidence>
<dbReference type="InterPro" id="IPR002758">
    <property type="entry name" value="Cation_antiport_E"/>
</dbReference>
<dbReference type="PANTHER" id="PTHR34584:SF1">
    <property type="entry name" value="NA(+)_H(+) ANTIPORTER SUBUNIT E1"/>
    <property type="match status" value="1"/>
</dbReference>
<accession>A0A1A8XXH2</accession>
<evidence type="ECO:0000313" key="8">
    <source>
        <dbReference type="Proteomes" id="UP000199600"/>
    </source>
</evidence>
<comment type="subcellular location">
    <subcellularLocation>
        <location evidence="1">Cell membrane</location>
        <topology evidence="1">Multi-pass membrane protein</topology>
    </subcellularLocation>
</comment>
<dbReference type="GO" id="GO:0005886">
    <property type="term" value="C:plasma membrane"/>
    <property type="evidence" value="ECO:0007669"/>
    <property type="project" value="UniProtKB-SubCell"/>
</dbReference>
<dbReference type="PANTHER" id="PTHR34584">
    <property type="entry name" value="NA(+)/H(+) ANTIPORTER SUBUNIT E1"/>
    <property type="match status" value="1"/>
</dbReference>
<evidence type="ECO:0000256" key="3">
    <source>
        <dbReference type="ARBA" id="ARBA00022475"/>
    </source>
</evidence>
<evidence type="ECO:0000256" key="6">
    <source>
        <dbReference type="ARBA" id="ARBA00023136"/>
    </source>
</evidence>
<evidence type="ECO:0000256" key="1">
    <source>
        <dbReference type="ARBA" id="ARBA00004651"/>
    </source>
</evidence>